<feature type="non-terminal residue" evidence="1">
    <location>
        <position position="166"/>
    </location>
</feature>
<organism evidence="1 2">
    <name type="scientific">Zopfia rhizophila CBS 207.26</name>
    <dbReference type="NCBI Taxonomy" id="1314779"/>
    <lineage>
        <taxon>Eukaryota</taxon>
        <taxon>Fungi</taxon>
        <taxon>Dikarya</taxon>
        <taxon>Ascomycota</taxon>
        <taxon>Pezizomycotina</taxon>
        <taxon>Dothideomycetes</taxon>
        <taxon>Dothideomycetes incertae sedis</taxon>
        <taxon>Zopfiaceae</taxon>
        <taxon>Zopfia</taxon>
    </lineage>
</organism>
<feature type="non-terminal residue" evidence="1">
    <location>
        <position position="1"/>
    </location>
</feature>
<dbReference type="AlphaFoldDB" id="A0A6A6EKB0"/>
<sequence>DEDFDERFEDNFDGIDWKRLLEFMKPLRTQKHKKSWIYRHGYQVCLRSNPDRIYFICRYCHQHKVTLSTSTAAAYLQANQRGHNHTPSGVLKSHLLPGQKTLAGLTMNGIIIPQDMGNVIGNFNIQAFRLAAVSWLVKNNHPLREFKTPAFKALIKVANLEALNTL</sequence>
<dbReference type="EMBL" id="ML994619">
    <property type="protein sequence ID" value="KAF2190346.1"/>
    <property type="molecule type" value="Genomic_DNA"/>
</dbReference>
<keyword evidence="2" id="KW-1185">Reference proteome</keyword>
<dbReference type="Proteomes" id="UP000800200">
    <property type="component" value="Unassembled WGS sequence"/>
</dbReference>
<name>A0A6A6EKB0_9PEZI</name>
<evidence type="ECO:0000313" key="1">
    <source>
        <dbReference type="EMBL" id="KAF2190346.1"/>
    </source>
</evidence>
<accession>A0A6A6EKB0</accession>
<protein>
    <submittedName>
        <fullName evidence="1">Uncharacterized protein</fullName>
    </submittedName>
</protein>
<gene>
    <name evidence="1" type="ORF">K469DRAFT_481386</name>
</gene>
<evidence type="ECO:0000313" key="2">
    <source>
        <dbReference type="Proteomes" id="UP000800200"/>
    </source>
</evidence>
<proteinExistence type="predicted"/>
<dbReference type="OrthoDB" id="3791143at2759"/>
<reference evidence="1" key="1">
    <citation type="journal article" date="2020" name="Stud. Mycol.">
        <title>101 Dothideomycetes genomes: a test case for predicting lifestyles and emergence of pathogens.</title>
        <authorList>
            <person name="Haridas S."/>
            <person name="Albert R."/>
            <person name="Binder M."/>
            <person name="Bloem J."/>
            <person name="Labutti K."/>
            <person name="Salamov A."/>
            <person name="Andreopoulos B."/>
            <person name="Baker S."/>
            <person name="Barry K."/>
            <person name="Bills G."/>
            <person name="Bluhm B."/>
            <person name="Cannon C."/>
            <person name="Castanera R."/>
            <person name="Culley D."/>
            <person name="Daum C."/>
            <person name="Ezra D."/>
            <person name="Gonzalez J."/>
            <person name="Henrissat B."/>
            <person name="Kuo A."/>
            <person name="Liang C."/>
            <person name="Lipzen A."/>
            <person name="Lutzoni F."/>
            <person name="Magnuson J."/>
            <person name="Mondo S."/>
            <person name="Nolan M."/>
            <person name="Ohm R."/>
            <person name="Pangilinan J."/>
            <person name="Park H.-J."/>
            <person name="Ramirez L."/>
            <person name="Alfaro M."/>
            <person name="Sun H."/>
            <person name="Tritt A."/>
            <person name="Yoshinaga Y."/>
            <person name="Zwiers L.-H."/>
            <person name="Turgeon B."/>
            <person name="Goodwin S."/>
            <person name="Spatafora J."/>
            <person name="Crous P."/>
            <person name="Grigoriev I."/>
        </authorList>
    </citation>
    <scope>NUCLEOTIDE SEQUENCE</scope>
    <source>
        <strain evidence="1">CBS 207.26</strain>
    </source>
</reference>